<keyword evidence="1" id="KW-0614">Plasmid</keyword>
<evidence type="ECO:0000313" key="1">
    <source>
        <dbReference type="EMBL" id="AFK89027.1"/>
    </source>
</evidence>
<accession>I3W0A0</accession>
<sequence length="61" mass="6955">MQTLIYRGSGLSQYDYTPIGTKLIRKEEIARRAECRLLSETIGHATIQFRPCSLHGSMLSR</sequence>
<dbReference type="AlphaFoldDB" id="I3W0A0"/>
<proteinExistence type="predicted"/>
<geneLocation type="plasmid" evidence="1">
    <name>pAC258-26</name>
</geneLocation>
<reference evidence="1" key="1">
    <citation type="submission" date="2012-01" db="EMBL/GenBank/DDBJ databases">
        <authorList>
            <person name="Summers A.O."/>
            <person name="Wireman J."/>
        </authorList>
    </citation>
    <scope>NUCLEOTIDE SEQUENCE</scope>
    <source>
        <strain evidence="1">AC2-58</strain>
        <plasmid evidence="1">pAC258-26</plasmid>
    </source>
</reference>
<organism evidence="1">
    <name type="scientific">Acetobacter pasteurianus</name>
    <name type="common">Acetobacter turbidans</name>
    <dbReference type="NCBI Taxonomy" id="438"/>
    <lineage>
        <taxon>Bacteria</taxon>
        <taxon>Pseudomonadati</taxon>
        <taxon>Pseudomonadota</taxon>
        <taxon>Alphaproteobacteria</taxon>
        <taxon>Acetobacterales</taxon>
        <taxon>Acetobacteraceae</taxon>
        <taxon>Acetobacter</taxon>
    </lineage>
</organism>
<protein>
    <submittedName>
        <fullName evidence="1">Uncharacterized protein</fullName>
    </submittedName>
</protein>
<dbReference type="EMBL" id="JQ418524">
    <property type="protein sequence ID" value="AFK89027.1"/>
    <property type="molecule type" value="Genomic_DNA"/>
</dbReference>
<name>I3W0A0_ACEPA</name>